<evidence type="ECO:0000256" key="1">
    <source>
        <dbReference type="ARBA" id="ARBA00001974"/>
    </source>
</evidence>
<keyword evidence="4 5" id="KW-0274">FAD</keyword>
<comment type="cofactor">
    <cofactor evidence="1 5">
        <name>FAD</name>
        <dbReference type="ChEBI" id="CHEBI:57692"/>
    </cofactor>
</comment>
<evidence type="ECO:0000259" key="7">
    <source>
        <dbReference type="PROSITE" id="PS00623"/>
    </source>
</evidence>
<dbReference type="PROSITE" id="PS00623">
    <property type="entry name" value="GMC_OXRED_1"/>
    <property type="match status" value="1"/>
</dbReference>
<feature type="domain" description="Glucose-methanol-choline oxidoreductase N-terminal" evidence="8">
    <location>
        <begin position="254"/>
        <end position="268"/>
    </location>
</feature>
<dbReference type="InterPro" id="IPR036188">
    <property type="entry name" value="FAD/NAD-bd_sf"/>
</dbReference>
<dbReference type="OrthoDB" id="9785276at2"/>
<dbReference type="EMBL" id="VDUZ01000045">
    <property type="protein sequence ID" value="TXL71289.1"/>
    <property type="molecule type" value="Genomic_DNA"/>
</dbReference>
<keyword evidence="10" id="KW-1185">Reference proteome</keyword>
<name>A0A5C8PCJ2_9HYPH</name>
<reference evidence="9 10" key="1">
    <citation type="submission" date="2019-06" db="EMBL/GenBank/DDBJ databases">
        <title>New taxonomy in bacterial strain CC-CFT640, isolated from vineyard.</title>
        <authorList>
            <person name="Lin S.-Y."/>
            <person name="Tsai C.-F."/>
            <person name="Young C.-C."/>
        </authorList>
    </citation>
    <scope>NUCLEOTIDE SEQUENCE [LARGE SCALE GENOMIC DNA]</scope>
    <source>
        <strain evidence="9 10">CC-CFT640</strain>
    </source>
</reference>
<dbReference type="SUPFAM" id="SSF51905">
    <property type="entry name" value="FAD/NAD(P)-binding domain"/>
    <property type="match status" value="1"/>
</dbReference>
<dbReference type="InterPro" id="IPR012132">
    <property type="entry name" value="GMC_OxRdtase"/>
</dbReference>
<protein>
    <submittedName>
        <fullName evidence="9">Choline dehydrogenase</fullName>
    </submittedName>
</protein>
<dbReference type="GO" id="GO:0016614">
    <property type="term" value="F:oxidoreductase activity, acting on CH-OH group of donors"/>
    <property type="evidence" value="ECO:0007669"/>
    <property type="project" value="InterPro"/>
</dbReference>
<dbReference type="PIRSF" id="PIRSF000137">
    <property type="entry name" value="Alcohol_oxidase"/>
    <property type="match status" value="1"/>
</dbReference>
<organism evidence="9 10">
    <name type="scientific">Vineibacter terrae</name>
    <dbReference type="NCBI Taxonomy" id="2586908"/>
    <lineage>
        <taxon>Bacteria</taxon>
        <taxon>Pseudomonadati</taxon>
        <taxon>Pseudomonadota</taxon>
        <taxon>Alphaproteobacteria</taxon>
        <taxon>Hyphomicrobiales</taxon>
        <taxon>Vineibacter</taxon>
    </lineage>
</organism>
<proteinExistence type="inferred from homology"/>
<evidence type="ECO:0000313" key="10">
    <source>
        <dbReference type="Proteomes" id="UP000321638"/>
    </source>
</evidence>
<dbReference type="Gene3D" id="3.30.560.10">
    <property type="entry name" value="Glucose Oxidase, domain 3"/>
    <property type="match status" value="1"/>
</dbReference>
<feature type="domain" description="Glucose-methanol-choline oxidoreductase N-terminal" evidence="7">
    <location>
        <begin position="81"/>
        <end position="104"/>
    </location>
</feature>
<dbReference type="RefSeq" id="WP_147850777.1">
    <property type="nucleotide sequence ID" value="NZ_VDUZ01000045.1"/>
</dbReference>
<dbReference type="InterPro" id="IPR000172">
    <property type="entry name" value="GMC_OxRdtase_N"/>
</dbReference>
<dbReference type="Proteomes" id="UP000321638">
    <property type="component" value="Unassembled WGS sequence"/>
</dbReference>
<evidence type="ECO:0000256" key="6">
    <source>
        <dbReference type="RuleBase" id="RU003968"/>
    </source>
</evidence>
<comment type="caution">
    <text evidence="9">The sequence shown here is derived from an EMBL/GenBank/DDBJ whole genome shotgun (WGS) entry which is preliminary data.</text>
</comment>
<comment type="similarity">
    <text evidence="2 6">Belongs to the GMC oxidoreductase family.</text>
</comment>
<accession>A0A5C8PCJ2</accession>
<evidence type="ECO:0000313" key="9">
    <source>
        <dbReference type="EMBL" id="TXL71289.1"/>
    </source>
</evidence>
<feature type="binding site" evidence="5">
    <location>
        <position position="83"/>
    </location>
    <ligand>
        <name>FAD</name>
        <dbReference type="ChEBI" id="CHEBI:57692"/>
    </ligand>
</feature>
<keyword evidence="3 6" id="KW-0285">Flavoprotein</keyword>
<gene>
    <name evidence="9" type="ORF">FHP25_30465</name>
</gene>
<evidence type="ECO:0000256" key="2">
    <source>
        <dbReference type="ARBA" id="ARBA00010790"/>
    </source>
</evidence>
<evidence type="ECO:0000256" key="3">
    <source>
        <dbReference type="ARBA" id="ARBA00022630"/>
    </source>
</evidence>
<dbReference type="InterPro" id="IPR007867">
    <property type="entry name" value="GMC_OxRtase_C"/>
</dbReference>
<dbReference type="PANTHER" id="PTHR11552">
    <property type="entry name" value="GLUCOSE-METHANOL-CHOLINE GMC OXIDOREDUCTASE"/>
    <property type="match status" value="1"/>
</dbReference>
<dbReference type="Gene3D" id="3.50.50.60">
    <property type="entry name" value="FAD/NAD(P)-binding domain"/>
    <property type="match status" value="1"/>
</dbReference>
<dbReference type="AlphaFoldDB" id="A0A5C8PCJ2"/>
<dbReference type="SUPFAM" id="SSF54373">
    <property type="entry name" value="FAD-linked reductases, C-terminal domain"/>
    <property type="match status" value="1"/>
</dbReference>
<evidence type="ECO:0000256" key="5">
    <source>
        <dbReference type="PIRSR" id="PIRSR000137-2"/>
    </source>
</evidence>
<dbReference type="Pfam" id="PF05199">
    <property type="entry name" value="GMC_oxred_C"/>
    <property type="match status" value="1"/>
</dbReference>
<dbReference type="GO" id="GO:0050660">
    <property type="term" value="F:flavin adenine dinucleotide binding"/>
    <property type="evidence" value="ECO:0007669"/>
    <property type="project" value="InterPro"/>
</dbReference>
<dbReference type="PANTHER" id="PTHR11552:SF147">
    <property type="entry name" value="CHOLINE DEHYDROGENASE, MITOCHONDRIAL"/>
    <property type="match status" value="1"/>
</dbReference>
<dbReference type="Pfam" id="PF00732">
    <property type="entry name" value="GMC_oxred_N"/>
    <property type="match status" value="1"/>
</dbReference>
<evidence type="ECO:0000259" key="8">
    <source>
        <dbReference type="PROSITE" id="PS00624"/>
    </source>
</evidence>
<evidence type="ECO:0000256" key="4">
    <source>
        <dbReference type="ARBA" id="ARBA00022827"/>
    </source>
</evidence>
<sequence length="533" mass="57763">MNDVDYVIVGAGAAGCVLANRLTASGKHRVAVLEAGGPDRHIWIKVPAGFNKTVYNPKLNWGYETAPGPHIDGRKITFPRGKVLGGSGSINGHLYVRGQAADYDTWAQLGCRGWSWTDVLPYFKRAERRVGGEDAVRGRDGPLFIEDQREPHPLSDAYIAANEALGLKRTPDYNCGDQEGTFLYQQMMRGGRRWSPADAYLRPALSRPNLRVIQWALAERILFDGRRATGVRYRGRDGRQETLRAARSVILCGGSINTPHLLQISGVGEPAWLKAFGGDVIHALPGVGRNFRDHYAVRVSALVKGAGSLNERSHGLRLMGEVLRYAVSRKGLLAASPSHAGGYLRTRPGLETPDMQLYFAPASYAGGRYGTAVLDTRPGMTLGASQLRPESVGHVKALSGDATEKPEIQPNYLADQIDRDALLAAMRYLRKLLTTRPLADHVVHENFPGPDVNSDDELMAHARATGSTTYHPVGTCKIGTDPMAVVDPASMRVIGLQGLHVADASVMPTMVSGNTYAATNMIAEKASDLIPTT</sequence>
<dbReference type="PROSITE" id="PS00624">
    <property type="entry name" value="GMC_OXRED_2"/>
    <property type="match status" value="1"/>
</dbReference>